<evidence type="ECO:0000256" key="1">
    <source>
        <dbReference type="SAM" id="Phobius"/>
    </source>
</evidence>
<dbReference type="STRING" id="592026.GCWU0000282_001894"/>
<keyword evidence="1" id="KW-0472">Membrane</keyword>
<evidence type="ECO:0000313" key="3">
    <source>
        <dbReference type="Proteomes" id="UP000018227"/>
    </source>
</evidence>
<dbReference type="OrthoDB" id="2840666at2"/>
<feature type="transmembrane region" description="Helical" evidence="1">
    <location>
        <begin position="26"/>
        <end position="46"/>
    </location>
</feature>
<dbReference type="RefSeq" id="WP_023354763.1">
    <property type="nucleotide sequence ID" value="NZ_KI535368.1"/>
</dbReference>
<dbReference type="Proteomes" id="UP000018227">
    <property type="component" value="Unassembled WGS sequence"/>
</dbReference>
<keyword evidence="1" id="KW-0812">Transmembrane</keyword>
<keyword evidence="1" id="KW-1133">Transmembrane helix</keyword>
<name>V2Y5Q4_9FIRM</name>
<protein>
    <submittedName>
        <fullName evidence="2">Uncharacterized protein</fullName>
    </submittedName>
</protein>
<dbReference type="HOGENOM" id="CLU_1068295_0_0_9"/>
<dbReference type="AlphaFoldDB" id="V2Y5Q4"/>
<comment type="caution">
    <text evidence="2">The sequence shown here is derived from an EMBL/GenBank/DDBJ whole genome shotgun (WGS) entry which is preliminary data.</text>
</comment>
<accession>V2Y5Q4</accession>
<sequence length="260" mass="29620">MFKSKEETKLLSDDDFERVGRRRKTVIIIIVFIMIMMAAIPAFKLINKASDNNINAEKQETGIEVEEKVEDETTVSEKEAVTGLSKVGENLPSLVNRNTVVGENEFICEYSEIHLPTLLKSGDYADVRLSLADGRNYTVVSEKKIMDFNNSEEKSLIYLALCEEEIIILESALADLKLFEGSKLYLVIGKQETKNKVNYPVNKNADKLLHARKTVNNLSGFGYQVKFDKELEKERLAIRKNTGLRGQEWKEAAAYWNEKE</sequence>
<organism evidence="2 3">
    <name type="scientific">Catonella morbi ATCC 51271</name>
    <dbReference type="NCBI Taxonomy" id="592026"/>
    <lineage>
        <taxon>Bacteria</taxon>
        <taxon>Bacillati</taxon>
        <taxon>Bacillota</taxon>
        <taxon>Clostridia</taxon>
        <taxon>Lachnospirales</taxon>
        <taxon>Lachnospiraceae</taxon>
        <taxon>Catonella</taxon>
    </lineage>
</organism>
<gene>
    <name evidence="2" type="ORF">GCWU0000282_001894</name>
</gene>
<evidence type="ECO:0000313" key="2">
    <source>
        <dbReference type="EMBL" id="ESL03021.1"/>
    </source>
</evidence>
<proteinExistence type="predicted"/>
<reference evidence="2 3" key="1">
    <citation type="submission" date="2013-06" db="EMBL/GenBank/DDBJ databases">
        <authorList>
            <person name="Weinstock G."/>
            <person name="Sodergren E."/>
            <person name="Clifton S."/>
            <person name="Fulton L."/>
            <person name="Fulton B."/>
            <person name="Courtney L."/>
            <person name="Fronick C."/>
            <person name="Harrison M."/>
            <person name="Strong C."/>
            <person name="Farmer C."/>
            <person name="Delahaunty K."/>
            <person name="Markovic C."/>
            <person name="Hall O."/>
            <person name="Minx P."/>
            <person name="Tomlinson C."/>
            <person name="Mitreva M."/>
            <person name="Nelson J."/>
            <person name="Hou S."/>
            <person name="Wollam A."/>
            <person name="Pepin K.H."/>
            <person name="Johnson M."/>
            <person name="Bhonagiri V."/>
            <person name="Nash W.E."/>
            <person name="Warren W."/>
            <person name="Chinwalla A."/>
            <person name="Mardis E.R."/>
            <person name="Wilson R.K."/>
        </authorList>
    </citation>
    <scope>NUCLEOTIDE SEQUENCE [LARGE SCALE GENOMIC DNA]</scope>
    <source>
        <strain evidence="2 3">ATCC 51271</strain>
    </source>
</reference>
<dbReference type="eggNOG" id="COG3745">
    <property type="taxonomic scope" value="Bacteria"/>
</dbReference>
<keyword evidence="3" id="KW-1185">Reference proteome</keyword>
<dbReference type="EMBL" id="ACIL03000013">
    <property type="protein sequence ID" value="ESL03021.1"/>
    <property type="molecule type" value="Genomic_DNA"/>
</dbReference>